<dbReference type="GO" id="GO:0005829">
    <property type="term" value="C:cytosol"/>
    <property type="evidence" value="ECO:0007669"/>
    <property type="project" value="TreeGrafter"/>
</dbReference>
<dbReference type="SUPFAM" id="SSF52402">
    <property type="entry name" value="Adenine nucleotide alpha hydrolases-like"/>
    <property type="match status" value="1"/>
</dbReference>
<dbReference type="PIRSF" id="PIRSF001589">
    <property type="entry name" value="Asn_synthetase_glu-h"/>
    <property type="match status" value="1"/>
</dbReference>
<name>A0A4V1HHY2_9GAMM</name>
<dbReference type="InterPro" id="IPR029055">
    <property type="entry name" value="Ntn_hydrolases_N"/>
</dbReference>
<feature type="active site" description="For GATase activity" evidence="8">
    <location>
        <position position="2"/>
    </location>
</feature>
<dbReference type="KEGG" id="thig:FE785_08180"/>
<dbReference type="InterPro" id="IPR014729">
    <property type="entry name" value="Rossmann-like_a/b/a_fold"/>
</dbReference>
<sequence>MCGICGEIYWNGKKASEQRLKPMLAAMQNRGPDDEGVWVDQHVGLGHKRLSIIDLSSAGHQPMIDGSLTLVFNGCIYNYQALRAELIDLGYGFQSHTDTEVILKAYRQWGMECVQRFEGMFAFSIWDDEQQQLLLARDRLGIKPLYYAPVDGGVRFASNTQALLVEDDINSEIDPVGLHFQLTLHAVIPAPHTILKGIKKLEPGHWLIVNPDGQMYKKRFWHLEAKRPTTLNGNPAPQTQQQWVDAIHEELKRAVHKRLTAADVPVGVLLSGGLDSSLLVAMLAEAGVKDIKTFSIGFEDAPEERGHEFDFSDMVVKRYQTDHKQYLISNSEVLPRLHEAVEAMAEPMVGQDAIAFYLLSEQVSKDVKVVMSGQGADEVFGGYFWYDKMAEAAAQLVDAGADLSDPQVALQAFAPYYFDRSHQEWLEVVNEKYHLENVTAQYVGDHLTEVGADEFLDQVLRFDVTTLIVDDPVKRVDNMTMAWGLEARVPFLDHKLVEVAMAAPAELKQNGKQILKAIGRGLVPDAIIDRPKVAFPMPALKYVRGEFFEFMKALLTSEAAQKRGIFNAEKLQQLLDDPEAPQAFTAIQGSKLWHAALLEFWLQKHVDKVL</sequence>
<evidence type="ECO:0000256" key="9">
    <source>
        <dbReference type="PIRSR" id="PIRSR001589-2"/>
    </source>
</evidence>
<dbReference type="InterPro" id="IPR033738">
    <property type="entry name" value="AsnB_N"/>
</dbReference>
<dbReference type="GO" id="GO:0004066">
    <property type="term" value="F:asparagine synthase (glutamine-hydrolyzing) activity"/>
    <property type="evidence" value="ECO:0007669"/>
    <property type="project" value="UniProtKB-EC"/>
</dbReference>
<dbReference type="GO" id="GO:0005524">
    <property type="term" value="F:ATP binding"/>
    <property type="evidence" value="ECO:0007669"/>
    <property type="project" value="UniProtKB-KW"/>
</dbReference>
<dbReference type="SUPFAM" id="SSF56235">
    <property type="entry name" value="N-terminal nucleophile aminohydrolases (Ntn hydrolases)"/>
    <property type="match status" value="1"/>
</dbReference>
<dbReference type="AlphaFoldDB" id="A0A4V1HHY2"/>
<dbReference type="GO" id="GO:0016740">
    <property type="term" value="F:transferase activity"/>
    <property type="evidence" value="ECO:0007669"/>
    <property type="project" value="UniProtKB-KW"/>
</dbReference>
<keyword evidence="8" id="KW-0028">Amino-acid biosynthesis</keyword>
<dbReference type="CDD" id="cd01991">
    <property type="entry name" value="Asn_synthase_B_C"/>
    <property type="match status" value="1"/>
</dbReference>
<dbReference type="Pfam" id="PF00733">
    <property type="entry name" value="Asn_synthase"/>
    <property type="match status" value="1"/>
</dbReference>
<feature type="binding site" evidence="9">
    <location>
        <position position="269"/>
    </location>
    <ligand>
        <name>ATP</name>
        <dbReference type="ChEBI" id="CHEBI:30616"/>
    </ligand>
</feature>
<dbReference type="InterPro" id="IPR017932">
    <property type="entry name" value="GATase_2_dom"/>
</dbReference>
<dbReference type="CDD" id="cd00712">
    <property type="entry name" value="AsnB"/>
    <property type="match status" value="1"/>
</dbReference>
<feature type="binding site" evidence="9">
    <location>
        <position position="296"/>
    </location>
    <ligand>
        <name>ATP</name>
        <dbReference type="ChEBI" id="CHEBI:30616"/>
    </ligand>
</feature>
<dbReference type="RefSeq" id="WP_138565287.1">
    <property type="nucleotide sequence ID" value="NZ_CP040602.1"/>
</dbReference>
<dbReference type="InterPro" id="IPR006426">
    <property type="entry name" value="Asn_synth_AEB"/>
</dbReference>
<dbReference type="EMBL" id="CP040602">
    <property type="protein sequence ID" value="QCU90613.1"/>
    <property type="molecule type" value="Genomic_DNA"/>
</dbReference>
<evidence type="ECO:0000256" key="6">
    <source>
        <dbReference type="ARBA" id="ARBA00022962"/>
    </source>
</evidence>
<evidence type="ECO:0000256" key="1">
    <source>
        <dbReference type="ARBA" id="ARBA00005187"/>
    </source>
</evidence>
<proteinExistence type="inferred from homology"/>
<evidence type="ECO:0000259" key="10">
    <source>
        <dbReference type="PROSITE" id="PS51278"/>
    </source>
</evidence>
<dbReference type="Gene3D" id="3.40.50.620">
    <property type="entry name" value="HUPs"/>
    <property type="match status" value="1"/>
</dbReference>
<comment type="catalytic activity">
    <reaction evidence="7">
        <text>L-aspartate + L-glutamine + ATP + H2O = L-asparagine + L-glutamate + AMP + diphosphate + H(+)</text>
        <dbReference type="Rhea" id="RHEA:12228"/>
        <dbReference type="ChEBI" id="CHEBI:15377"/>
        <dbReference type="ChEBI" id="CHEBI:15378"/>
        <dbReference type="ChEBI" id="CHEBI:29985"/>
        <dbReference type="ChEBI" id="CHEBI:29991"/>
        <dbReference type="ChEBI" id="CHEBI:30616"/>
        <dbReference type="ChEBI" id="CHEBI:33019"/>
        <dbReference type="ChEBI" id="CHEBI:58048"/>
        <dbReference type="ChEBI" id="CHEBI:58359"/>
        <dbReference type="ChEBI" id="CHEBI:456215"/>
        <dbReference type="EC" id="6.3.5.4"/>
    </reaction>
</comment>
<dbReference type="InterPro" id="IPR001962">
    <property type="entry name" value="Asn_synthase"/>
</dbReference>
<keyword evidence="4 9" id="KW-0547">Nucleotide-binding</keyword>
<dbReference type="Gene3D" id="3.60.20.10">
    <property type="entry name" value="Glutamine Phosphoribosylpyrophosphate, subunit 1, domain 1"/>
    <property type="match status" value="1"/>
</dbReference>
<dbReference type="Proteomes" id="UP000304864">
    <property type="component" value="Chromosome"/>
</dbReference>
<evidence type="ECO:0000256" key="3">
    <source>
        <dbReference type="ARBA" id="ARBA00012737"/>
    </source>
</evidence>
<keyword evidence="5 9" id="KW-0067">ATP-binding</keyword>
<keyword evidence="11" id="KW-0808">Transferase</keyword>
<comment type="pathway">
    <text evidence="1">Amino-acid biosynthesis; L-asparagine biosynthesis; L-asparagine from L-aspartate (L-Gln route): step 1/1.</text>
</comment>
<dbReference type="GO" id="GO:0006529">
    <property type="term" value="P:asparagine biosynthetic process"/>
    <property type="evidence" value="ECO:0007669"/>
    <property type="project" value="UniProtKB-KW"/>
</dbReference>
<dbReference type="NCBIfam" id="TIGR03104">
    <property type="entry name" value="trio_amidotrans"/>
    <property type="match status" value="1"/>
</dbReference>
<feature type="domain" description="Glutamine amidotransferase type-2" evidence="10">
    <location>
        <begin position="2"/>
        <end position="212"/>
    </location>
</feature>
<evidence type="ECO:0000256" key="2">
    <source>
        <dbReference type="ARBA" id="ARBA00005752"/>
    </source>
</evidence>
<dbReference type="PROSITE" id="PS51278">
    <property type="entry name" value="GATASE_TYPE_2"/>
    <property type="match status" value="1"/>
</dbReference>
<dbReference type="Pfam" id="PF13522">
    <property type="entry name" value="GATase_6"/>
    <property type="match status" value="1"/>
</dbReference>
<reference evidence="11 12" key="1">
    <citation type="submission" date="2019-05" db="EMBL/GenBank/DDBJ databases">
        <title>Thiomicrorhabdus sediminis sp. nov, a novel sulfur-oxidizing bacterium isolated from coastal sediment.</title>
        <authorList>
            <person name="Liu X."/>
        </authorList>
    </citation>
    <scope>NUCLEOTIDE SEQUENCE [LARGE SCALE GENOMIC DNA]</scope>
    <source>
        <strain evidence="11 12">G1</strain>
    </source>
</reference>
<dbReference type="PANTHER" id="PTHR43284:SF1">
    <property type="entry name" value="ASPARAGINE SYNTHETASE"/>
    <property type="match status" value="1"/>
</dbReference>
<evidence type="ECO:0000313" key="11">
    <source>
        <dbReference type="EMBL" id="QCU90613.1"/>
    </source>
</evidence>
<evidence type="ECO:0000256" key="4">
    <source>
        <dbReference type="ARBA" id="ARBA00022741"/>
    </source>
</evidence>
<dbReference type="EC" id="6.3.5.4" evidence="3"/>
<keyword evidence="6 8" id="KW-0315">Glutamine amidotransferase</keyword>
<dbReference type="PANTHER" id="PTHR43284">
    <property type="entry name" value="ASPARAGINE SYNTHETASE (GLUTAMINE-HYDROLYZING)"/>
    <property type="match status" value="1"/>
</dbReference>
<comment type="similarity">
    <text evidence="2">Belongs to the asparagine synthetase family.</text>
</comment>
<feature type="binding site" evidence="9">
    <location>
        <position position="98"/>
    </location>
    <ligand>
        <name>L-glutamine</name>
        <dbReference type="ChEBI" id="CHEBI:58359"/>
    </ligand>
</feature>
<protein>
    <recommendedName>
        <fullName evidence="3">asparagine synthase (glutamine-hydrolyzing)</fullName>
        <ecNumber evidence="3">6.3.5.4</ecNumber>
    </recommendedName>
</protein>
<dbReference type="OrthoDB" id="9763290at2"/>
<keyword evidence="8" id="KW-0061">Asparagine biosynthesis</keyword>
<evidence type="ECO:0000256" key="5">
    <source>
        <dbReference type="ARBA" id="ARBA00022840"/>
    </source>
</evidence>
<dbReference type="NCBIfam" id="TIGR01536">
    <property type="entry name" value="asn_synth_AEB"/>
    <property type="match status" value="1"/>
</dbReference>
<accession>A0A4V1HHY2</accession>
<dbReference type="InterPro" id="IPR051786">
    <property type="entry name" value="ASN_synthetase/amidase"/>
</dbReference>
<dbReference type="InterPro" id="IPR017535">
    <property type="entry name" value="Asparagine_synth"/>
</dbReference>
<feature type="binding site" evidence="9">
    <location>
        <begin position="372"/>
        <end position="373"/>
    </location>
    <ligand>
        <name>ATP</name>
        <dbReference type="ChEBI" id="CHEBI:30616"/>
    </ligand>
</feature>
<evidence type="ECO:0000256" key="8">
    <source>
        <dbReference type="PIRSR" id="PIRSR001589-1"/>
    </source>
</evidence>
<organism evidence="11 12">
    <name type="scientific">Thiomicrorhabdus sediminis</name>
    <dbReference type="NCBI Taxonomy" id="2580412"/>
    <lineage>
        <taxon>Bacteria</taxon>
        <taxon>Pseudomonadati</taxon>
        <taxon>Pseudomonadota</taxon>
        <taxon>Gammaproteobacteria</taxon>
        <taxon>Thiotrichales</taxon>
        <taxon>Piscirickettsiaceae</taxon>
        <taxon>Thiomicrorhabdus</taxon>
    </lineage>
</organism>
<keyword evidence="12" id="KW-1185">Reference proteome</keyword>
<evidence type="ECO:0000256" key="7">
    <source>
        <dbReference type="ARBA" id="ARBA00048741"/>
    </source>
</evidence>
<evidence type="ECO:0000313" key="12">
    <source>
        <dbReference type="Proteomes" id="UP000304864"/>
    </source>
</evidence>
<gene>
    <name evidence="11" type="ORF">FE785_08180</name>
</gene>